<dbReference type="OrthoDB" id="5786478at2"/>
<dbReference type="RefSeq" id="WP_158527236.1">
    <property type="nucleotide sequence ID" value="NZ_CAWNYD010000002.1"/>
</dbReference>
<dbReference type="Proteomes" id="UP000244906">
    <property type="component" value="Unassembled WGS sequence"/>
</dbReference>
<dbReference type="InterPro" id="IPR036291">
    <property type="entry name" value="NAD(P)-bd_dom_sf"/>
</dbReference>
<dbReference type="AlphaFoldDB" id="A0A2V1GVY7"/>
<evidence type="ECO:0008006" key="3">
    <source>
        <dbReference type="Google" id="ProtNLM"/>
    </source>
</evidence>
<evidence type="ECO:0000313" key="1">
    <source>
        <dbReference type="EMBL" id="PVZ70190.1"/>
    </source>
</evidence>
<reference evidence="1 2" key="1">
    <citation type="submission" date="2018-04" db="EMBL/GenBank/DDBJ databases">
        <title>Thalassorhabdus spongiae gen. nov., sp. nov., isolated from a marine sponge in South-West Iceland.</title>
        <authorList>
            <person name="Knobloch S."/>
            <person name="Daussin A."/>
            <person name="Johannsson R."/>
            <person name="Marteinsson V.T."/>
        </authorList>
    </citation>
    <scope>NUCLEOTIDE SEQUENCE [LARGE SCALE GENOMIC DNA]</scope>
    <source>
        <strain evidence="1 2">Hp12</strain>
    </source>
</reference>
<dbReference type="EMBL" id="QDDL01000002">
    <property type="protein sequence ID" value="PVZ70190.1"/>
    <property type="molecule type" value="Genomic_DNA"/>
</dbReference>
<proteinExistence type="predicted"/>
<dbReference type="PANTHER" id="PTHR45458">
    <property type="entry name" value="SHORT-CHAIN DEHYDROGENASE/REDUCTASE SDR"/>
    <property type="match status" value="1"/>
</dbReference>
<dbReference type="PANTHER" id="PTHR45458:SF1">
    <property type="entry name" value="SHORT CHAIN DEHYDROGENASE"/>
    <property type="match status" value="1"/>
</dbReference>
<name>A0A2V1GVY7_9GAMM</name>
<sequence length="107" mass="11558">MHCWQTAICKTAVKSVLCPAAWYQSLVTTRAGAMVIACQKLQLAVYLASKDITVALLHPGWVQTRMVGFGGLISPQESASGLVKVIAQLTQKNSGGFWHSNGETLPW</sequence>
<protein>
    <recommendedName>
        <fullName evidence="3">Short-chain dehydrogenase</fullName>
    </recommendedName>
</protein>
<dbReference type="GO" id="GO:0016616">
    <property type="term" value="F:oxidoreductase activity, acting on the CH-OH group of donors, NAD or NADP as acceptor"/>
    <property type="evidence" value="ECO:0007669"/>
    <property type="project" value="TreeGrafter"/>
</dbReference>
<dbReference type="Gene3D" id="3.40.50.720">
    <property type="entry name" value="NAD(P)-binding Rossmann-like Domain"/>
    <property type="match status" value="1"/>
</dbReference>
<gene>
    <name evidence="1" type="ORF">DC094_06190</name>
</gene>
<dbReference type="InterPro" id="IPR052184">
    <property type="entry name" value="SDR_enzymes"/>
</dbReference>
<evidence type="ECO:0000313" key="2">
    <source>
        <dbReference type="Proteomes" id="UP000244906"/>
    </source>
</evidence>
<comment type="caution">
    <text evidence="1">The sequence shown here is derived from an EMBL/GenBank/DDBJ whole genome shotgun (WGS) entry which is preliminary data.</text>
</comment>
<organism evidence="1 2">
    <name type="scientific">Pelagibaculum spongiae</name>
    <dbReference type="NCBI Taxonomy" id="2080658"/>
    <lineage>
        <taxon>Bacteria</taxon>
        <taxon>Pseudomonadati</taxon>
        <taxon>Pseudomonadota</taxon>
        <taxon>Gammaproteobacteria</taxon>
        <taxon>Oceanospirillales</taxon>
        <taxon>Pelagibaculum</taxon>
    </lineage>
</organism>
<keyword evidence="2" id="KW-1185">Reference proteome</keyword>
<dbReference type="SUPFAM" id="SSF51735">
    <property type="entry name" value="NAD(P)-binding Rossmann-fold domains"/>
    <property type="match status" value="1"/>
</dbReference>
<accession>A0A2V1GVY7</accession>